<accession>A0AA40BZ33</accession>
<dbReference type="EMBL" id="JAUJDW010000174">
    <property type="protein sequence ID" value="KAK0618758.1"/>
    <property type="molecule type" value="Genomic_DNA"/>
</dbReference>
<protein>
    <submittedName>
        <fullName evidence="1">Uncharacterized protein</fullName>
    </submittedName>
</protein>
<sequence length="615" mass="66475">MTSILFSTSDSPMGARTKQDYVPFMSDMARAASDAADALILFKNLVEGTAGGPDSTGFMAFDAHGGDTGCQLRAGMVLETFVVYRHFQSSMPDIWDAVRAWLDETVAKLQKVHKEAELACRKLLKHEVHPSKLGLPSVETALQILGWDHTAEPPSLIDVLHQSLSEASDAVLAGLPPVLCHHLEQAGILGPNGRPYSAETSSSSSAGSLYAASSCSSPETAPQSCPSSPPSLCLDESIFAAASTPLPDNKELPLTTDWAILEFSTLSRFIVFCHVLSKYKAFGILNGTIGARLAPDAAAEASYAYVRPYVAKKKAPGKPQRTLRELSGLQAWVADLSCAWLRALGVRSGAGMERLIMSTVQQSDKGLKAAACYPGFLLAREAWAAMNETLLLVDRHFCADGGFHYNLFTATLTLASPPPSARPSHTAPLGLHVRWTIQHDSLSSSSSSDNTRPHLVIMGNSIAGGHAAYMSRIAAAAAPHHCTPDRPCPDNEAHVRDVLAADHNRLALAFFAVHKAYAFPVGSDDGEIAFVEGQMDAWEEQGRVLGVDDDAARVALKDVWKMSREEADEMGTGEGGMQTFAWQHAFLETRARVLRRVERWVEKGELMPLHCHDKH</sequence>
<evidence type="ECO:0000313" key="1">
    <source>
        <dbReference type="EMBL" id="KAK0618758.1"/>
    </source>
</evidence>
<organism evidence="1 2">
    <name type="scientific">Lasiodiplodia hormozganensis</name>
    <dbReference type="NCBI Taxonomy" id="869390"/>
    <lineage>
        <taxon>Eukaryota</taxon>
        <taxon>Fungi</taxon>
        <taxon>Dikarya</taxon>
        <taxon>Ascomycota</taxon>
        <taxon>Pezizomycotina</taxon>
        <taxon>Dothideomycetes</taxon>
        <taxon>Dothideomycetes incertae sedis</taxon>
        <taxon>Botryosphaeriales</taxon>
        <taxon>Botryosphaeriaceae</taxon>
        <taxon>Lasiodiplodia</taxon>
    </lineage>
</organism>
<name>A0AA40BZ33_9PEZI</name>
<reference evidence="1" key="1">
    <citation type="submission" date="2023-06" db="EMBL/GenBank/DDBJ databases">
        <title>Multi-omics analyses reveal the molecular pathogenesis toolkit of Lasiodiplodia hormozganensis, a cross-kingdom pathogen.</title>
        <authorList>
            <person name="Felix C."/>
            <person name="Meneses R."/>
            <person name="Goncalves M.F.M."/>
            <person name="Tilleman L."/>
            <person name="Duarte A.S."/>
            <person name="Jorrin-Novo J.V."/>
            <person name="Van De Peer Y."/>
            <person name="Deforce D."/>
            <person name="Van Nieuwerburgh F."/>
            <person name="Esteves A.C."/>
            <person name="Alves A."/>
        </authorList>
    </citation>
    <scope>NUCLEOTIDE SEQUENCE</scope>
    <source>
        <strain evidence="1">CBS 339.90</strain>
    </source>
</reference>
<dbReference type="Proteomes" id="UP001175001">
    <property type="component" value="Unassembled WGS sequence"/>
</dbReference>
<proteinExistence type="predicted"/>
<keyword evidence="2" id="KW-1185">Reference proteome</keyword>
<gene>
    <name evidence="1" type="ORF">DIS24_g11554</name>
</gene>
<dbReference type="AlphaFoldDB" id="A0AA40BZ33"/>
<evidence type="ECO:0000313" key="2">
    <source>
        <dbReference type="Proteomes" id="UP001175001"/>
    </source>
</evidence>
<comment type="caution">
    <text evidence="1">The sequence shown here is derived from an EMBL/GenBank/DDBJ whole genome shotgun (WGS) entry which is preliminary data.</text>
</comment>